<dbReference type="Pfam" id="PF00015">
    <property type="entry name" value="MCPsignal"/>
    <property type="match status" value="1"/>
</dbReference>
<evidence type="ECO:0008006" key="17">
    <source>
        <dbReference type="Google" id="ProtNLM"/>
    </source>
</evidence>
<keyword evidence="10" id="KW-0175">Coiled coil</keyword>
<feature type="region of interest" description="Disordered" evidence="11">
    <location>
        <begin position="676"/>
        <end position="696"/>
    </location>
</feature>
<dbReference type="CDD" id="cd06225">
    <property type="entry name" value="HAMP"/>
    <property type="match status" value="1"/>
</dbReference>
<feature type="domain" description="HAMP" evidence="14">
    <location>
        <begin position="303"/>
        <end position="355"/>
    </location>
</feature>
<organism evidence="15 16">
    <name type="scientific">Solidesulfovibrio carbinolicus</name>
    <dbReference type="NCBI Taxonomy" id="296842"/>
    <lineage>
        <taxon>Bacteria</taxon>
        <taxon>Pseudomonadati</taxon>
        <taxon>Thermodesulfobacteriota</taxon>
        <taxon>Desulfovibrionia</taxon>
        <taxon>Desulfovibrionales</taxon>
        <taxon>Desulfovibrionaceae</taxon>
        <taxon>Solidesulfovibrio</taxon>
    </lineage>
</organism>
<name>A0A4P6HY14_9BACT</name>
<dbReference type="GO" id="GO:0006935">
    <property type="term" value="P:chemotaxis"/>
    <property type="evidence" value="ECO:0007669"/>
    <property type="project" value="UniProtKB-KW"/>
</dbReference>
<dbReference type="PANTHER" id="PTHR32089:SF112">
    <property type="entry name" value="LYSOZYME-LIKE PROTEIN-RELATED"/>
    <property type="match status" value="1"/>
</dbReference>
<accession>A0A4P6HY14</accession>
<proteinExistence type="inferred from homology"/>
<evidence type="ECO:0000256" key="2">
    <source>
        <dbReference type="ARBA" id="ARBA00022475"/>
    </source>
</evidence>
<dbReference type="SMART" id="SM00283">
    <property type="entry name" value="MA"/>
    <property type="match status" value="1"/>
</dbReference>
<dbReference type="InterPro" id="IPR029151">
    <property type="entry name" value="Sensor-like_sf"/>
</dbReference>
<evidence type="ECO:0000256" key="10">
    <source>
        <dbReference type="SAM" id="Coils"/>
    </source>
</evidence>
<evidence type="ECO:0000313" key="15">
    <source>
        <dbReference type="EMBL" id="QAZ66179.1"/>
    </source>
</evidence>
<sequence>MSLKFKFILPAFLLILLGMSVTTWITYQRSTDSLTTIALEKAQVTVNGLSSAVDLWVDGAKNEIITLSKTKLALTALEADAPKTATQEAFDLLADAASRHPAFDSILLLNEKGIVVLTTNKNLAGADLSGREYFQKAMAGQVFLSKPLFSKDSGEAVFVISSPVRQGGRVVGVISSGVRIGRFTEQFLKPLDTPASYGFILAPDGLVLAHPEAKLVGKYNVFTEADYGSRMASMQKGLLDTVSLGVDKLVLFEKSLATGWVVGMTINKAVAFGGARELGLLILGLSAGQAVLILAGLGIILSLTVLKPLGALVGAAGRIADGDLDTRLDTDRTDEIGGLQRAMSRMVATLKIKIGEAEDQGRQAVAASDKAREATAEADKARQAAEAAREEGMLQAAAQLEDIVAAITAAAEAVSGQIAQSSQGSQEQSARVGETATAMEEMNATVIEVARSAGQAATTAENARGKADEGSRIVDQVIGGIKEVQAKALELKDDMTRLGQQAQGIGQVLDVISDIADQTNLLALNAAIEAARAGEAGRGFAVVADEVRKLAEKTMHATKEVGEAIAGIQQGTRKNVDNVEQAGRRIDEATTLAGQSGQALAAIVALVGETTDQVRSIATAAEQQSATAEEINRSVADISRIAGETAMALERSDGELSGLADQTRMLRGLIDDMQGGAAKALPSGASGRKALPGRTR</sequence>
<comment type="similarity">
    <text evidence="8">Belongs to the methyl-accepting chemotaxis (MCP) protein family.</text>
</comment>
<evidence type="ECO:0000256" key="3">
    <source>
        <dbReference type="ARBA" id="ARBA00022500"/>
    </source>
</evidence>
<evidence type="ECO:0000256" key="5">
    <source>
        <dbReference type="ARBA" id="ARBA00022989"/>
    </source>
</evidence>
<dbReference type="GO" id="GO:0005886">
    <property type="term" value="C:plasma membrane"/>
    <property type="evidence" value="ECO:0007669"/>
    <property type="project" value="UniProtKB-SubCell"/>
</dbReference>
<protein>
    <recommendedName>
        <fullName evidence="17">Methyl-accepting chemotaxis protein</fullName>
    </recommendedName>
</protein>
<dbReference type="AlphaFoldDB" id="A0A4P6HY14"/>
<evidence type="ECO:0000256" key="6">
    <source>
        <dbReference type="ARBA" id="ARBA00023136"/>
    </source>
</evidence>
<dbReference type="InterPro" id="IPR004089">
    <property type="entry name" value="MCPsignal_dom"/>
</dbReference>
<keyword evidence="16" id="KW-1185">Reference proteome</keyword>
<comment type="subcellular location">
    <subcellularLocation>
        <location evidence="1">Cell membrane</location>
        <topology evidence="1">Multi-pass membrane protein</topology>
    </subcellularLocation>
</comment>
<evidence type="ECO:0000259" key="14">
    <source>
        <dbReference type="PROSITE" id="PS50885"/>
    </source>
</evidence>
<evidence type="ECO:0000256" key="11">
    <source>
        <dbReference type="SAM" id="MobiDB-lite"/>
    </source>
</evidence>
<gene>
    <name evidence="15" type="ORF">C3Y92_02565</name>
</gene>
<evidence type="ECO:0000256" key="9">
    <source>
        <dbReference type="PROSITE-ProRule" id="PRU00284"/>
    </source>
</evidence>
<dbReference type="CDD" id="cd11386">
    <property type="entry name" value="MCP_signal"/>
    <property type="match status" value="1"/>
</dbReference>
<dbReference type="SUPFAM" id="SSF58104">
    <property type="entry name" value="Methyl-accepting chemotaxis protein (MCP) signaling domain"/>
    <property type="match status" value="1"/>
</dbReference>
<feature type="domain" description="Methyl-accepting transducer" evidence="13">
    <location>
        <begin position="403"/>
        <end position="639"/>
    </location>
</feature>
<dbReference type="KEGG" id="dcb:C3Y92_02565"/>
<keyword evidence="4 12" id="KW-0812">Transmembrane</keyword>
<dbReference type="CDD" id="cd12914">
    <property type="entry name" value="PDC1_DGC_like"/>
    <property type="match status" value="1"/>
</dbReference>
<dbReference type="GO" id="GO:0007165">
    <property type="term" value="P:signal transduction"/>
    <property type="evidence" value="ECO:0007669"/>
    <property type="project" value="UniProtKB-KW"/>
</dbReference>
<dbReference type="Proteomes" id="UP000293296">
    <property type="component" value="Chromosome"/>
</dbReference>
<keyword evidence="2" id="KW-1003">Cell membrane</keyword>
<feature type="coiled-coil region" evidence="10">
    <location>
        <begin position="364"/>
        <end position="391"/>
    </location>
</feature>
<dbReference type="InterPro" id="IPR033479">
    <property type="entry name" value="dCache_1"/>
</dbReference>
<evidence type="ECO:0000256" key="1">
    <source>
        <dbReference type="ARBA" id="ARBA00004651"/>
    </source>
</evidence>
<keyword evidence="7 9" id="KW-0807">Transducer</keyword>
<evidence type="ECO:0000256" key="12">
    <source>
        <dbReference type="SAM" id="Phobius"/>
    </source>
</evidence>
<dbReference type="CDD" id="cd12912">
    <property type="entry name" value="PDC2_MCP_like"/>
    <property type="match status" value="1"/>
</dbReference>
<dbReference type="OrthoDB" id="5759972at2"/>
<dbReference type="EMBL" id="CP026538">
    <property type="protein sequence ID" value="QAZ66179.1"/>
    <property type="molecule type" value="Genomic_DNA"/>
</dbReference>
<dbReference type="FunFam" id="1.10.287.950:FF:000001">
    <property type="entry name" value="Methyl-accepting chemotaxis sensory transducer"/>
    <property type="match status" value="1"/>
</dbReference>
<dbReference type="PROSITE" id="PS50885">
    <property type="entry name" value="HAMP"/>
    <property type="match status" value="1"/>
</dbReference>
<dbReference type="InterPro" id="IPR003660">
    <property type="entry name" value="HAMP_dom"/>
</dbReference>
<evidence type="ECO:0000256" key="8">
    <source>
        <dbReference type="ARBA" id="ARBA00029447"/>
    </source>
</evidence>
<keyword evidence="5 12" id="KW-1133">Transmembrane helix</keyword>
<dbReference type="Pfam" id="PF02743">
    <property type="entry name" value="dCache_1"/>
    <property type="match status" value="1"/>
</dbReference>
<dbReference type="Gene3D" id="3.30.450.20">
    <property type="entry name" value="PAS domain"/>
    <property type="match status" value="1"/>
</dbReference>
<evidence type="ECO:0000313" key="16">
    <source>
        <dbReference type="Proteomes" id="UP000293296"/>
    </source>
</evidence>
<keyword evidence="3" id="KW-0145">Chemotaxis</keyword>
<dbReference type="Gene3D" id="1.10.287.950">
    <property type="entry name" value="Methyl-accepting chemotaxis protein"/>
    <property type="match status" value="1"/>
</dbReference>
<keyword evidence="6 12" id="KW-0472">Membrane</keyword>
<evidence type="ECO:0000259" key="13">
    <source>
        <dbReference type="PROSITE" id="PS50111"/>
    </source>
</evidence>
<dbReference type="Pfam" id="PF00672">
    <property type="entry name" value="HAMP"/>
    <property type="match status" value="1"/>
</dbReference>
<dbReference type="SMART" id="SM00304">
    <property type="entry name" value="HAMP"/>
    <property type="match status" value="1"/>
</dbReference>
<reference evidence="15 16" key="1">
    <citation type="submission" date="2018-02" db="EMBL/GenBank/DDBJ databases">
        <title>Genome sequence of Desulfovibrio carbinolicus DSM 3852.</title>
        <authorList>
            <person name="Wilbanks E."/>
            <person name="Skennerton C.T."/>
            <person name="Orphan V.J."/>
        </authorList>
    </citation>
    <scope>NUCLEOTIDE SEQUENCE [LARGE SCALE GENOMIC DNA]</scope>
    <source>
        <strain evidence="15 16">DSM 3852</strain>
    </source>
</reference>
<evidence type="ECO:0000256" key="4">
    <source>
        <dbReference type="ARBA" id="ARBA00022692"/>
    </source>
</evidence>
<dbReference type="SUPFAM" id="SSF103190">
    <property type="entry name" value="Sensory domain-like"/>
    <property type="match status" value="1"/>
</dbReference>
<dbReference type="PANTHER" id="PTHR32089">
    <property type="entry name" value="METHYL-ACCEPTING CHEMOTAXIS PROTEIN MCPB"/>
    <property type="match status" value="1"/>
</dbReference>
<dbReference type="Gene3D" id="6.10.340.10">
    <property type="match status" value="1"/>
</dbReference>
<feature type="transmembrane region" description="Helical" evidence="12">
    <location>
        <begin position="278"/>
        <end position="301"/>
    </location>
</feature>
<dbReference type="PROSITE" id="PS50111">
    <property type="entry name" value="CHEMOTAXIS_TRANSDUC_2"/>
    <property type="match status" value="1"/>
</dbReference>
<evidence type="ECO:0000256" key="7">
    <source>
        <dbReference type="ARBA" id="ARBA00023224"/>
    </source>
</evidence>